<evidence type="ECO:0000256" key="7">
    <source>
        <dbReference type="ARBA" id="ARBA00023136"/>
    </source>
</evidence>
<dbReference type="Proteomes" id="UP000660668">
    <property type="component" value="Unassembled WGS sequence"/>
</dbReference>
<evidence type="ECO:0000256" key="2">
    <source>
        <dbReference type="ARBA" id="ARBA00007069"/>
    </source>
</evidence>
<gene>
    <name evidence="10" type="ORF">ISU10_16435</name>
</gene>
<evidence type="ECO:0000256" key="6">
    <source>
        <dbReference type="ARBA" id="ARBA00022989"/>
    </source>
</evidence>
<dbReference type="EMBL" id="JADKPO010000024">
    <property type="protein sequence ID" value="MBF4769357.1"/>
    <property type="molecule type" value="Genomic_DNA"/>
</dbReference>
<keyword evidence="11" id="KW-1185">Reference proteome</keyword>
<keyword evidence="7 8" id="KW-0472">Membrane</keyword>
<keyword evidence="5 8" id="KW-0812">Transmembrane</keyword>
<protein>
    <submittedName>
        <fullName evidence="10">ABC transporter permease</fullName>
    </submittedName>
</protein>
<dbReference type="Gene3D" id="1.10.3720.10">
    <property type="entry name" value="MetI-like"/>
    <property type="match status" value="1"/>
</dbReference>
<keyword evidence="6 8" id="KW-1133">Transmembrane helix</keyword>
<dbReference type="InterPro" id="IPR000515">
    <property type="entry name" value="MetI-like"/>
</dbReference>
<dbReference type="CDD" id="cd06261">
    <property type="entry name" value="TM_PBP2"/>
    <property type="match status" value="1"/>
</dbReference>
<evidence type="ECO:0000256" key="1">
    <source>
        <dbReference type="ARBA" id="ARBA00004651"/>
    </source>
</evidence>
<evidence type="ECO:0000256" key="4">
    <source>
        <dbReference type="ARBA" id="ARBA00022475"/>
    </source>
</evidence>
<comment type="subcellular location">
    <subcellularLocation>
        <location evidence="1 8">Cell membrane</location>
        <topology evidence="1 8">Multi-pass membrane protein</topology>
    </subcellularLocation>
</comment>
<feature type="transmembrane region" description="Helical" evidence="8">
    <location>
        <begin position="78"/>
        <end position="100"/>
    </location>
</feature>
<evidence type="ECO:0000259" key="9">
    <source>
        <dbReference type="PROSITE" id="PS50928"/>
    </source>
</evidence>
<evidence type="ECO:0000256" key="5">
    <source>
        <dbReference type="ARBA" id="ARBA00022692"/>
    </source>
</evidence>
<dbReference type="RefSeq" id="WP_194697507.1">
    <property type="nucleotide sequence ID" value="NZ_JADKPO010000024.1"/>
</dbReference>
<sequence>MSGRDSGVAEVTDLAAVGIRRAGRPGIDFWTLLGTPAMLVVLVAFGVPLFMVVYKSATDPGLVNYTDVMGDPVFRKSLFKTIEIAVAATLAALLLGYPYAYVMARSGRWMRSFLLVALMVSFWTSLLIRTFAWQVLLQNTGVINTELKRLGLIDTPLPIIRNEFAALVGMTQMLAPFLILAVYALIRAIPPELEQAAMGMGARRSTMFRTVVLPLSMPGVAAGCVLVFVLALGFYITPQVLGGPSERMVGQSIAEAVHAFVRPGLACAMAVILLLLVGLVLAATARFMRLSDILKMGSMSE</sequence>
<comment type="similarity">
    <text evidence="2">Belongs to the binding-protein-dependent transport system permease family. CysTW subfamily.</text>
</comment>
<dbReference type="PANTHER" id="PTHR42929">
    <property type="entry name" value="INNER MEMBRANE ABC TRANSPORTER PERMEASE PROTEIN YDCU-RELATED-RELATED"/>
    <property type="match status" value="1"/>
</dbReference>
<organism evidence="10 11">
    <name type="scientific">Nocardioides agariphilus</name>
    <dbReference type="NCBI Taxonomy" id="433664"/>
    <lineage>
        <taxon>Bacteria</taxon>
        <taxon>Bacillati</taxon>
        <taxon>Actinomycetota</taxon>
        <taxon>Actinomycetes</taxon>
        <taxon>Propionibacteriales</taxon>
        <taxon>Nocardioidaceae</taxon>
        <taxon>Nocardioides</taxon>
    </lineage>
</organism>
<proteinExistence type="inferred from homology"/>
<reference evidence="10" key="1">
    <citation type="submission" date="2020-11" db="EMBL/GenBank/DDBJ databases">
        <title>Nocardioides cynanchi sp. nov., isolated from soil of rhizosphere of Cynanchum wilfordii.</title>
        <authorList>
            <person name="Lee J.-S."/>
            <person name="Suh M.K."/>
            <person name="Kim J.-S."/>
        </authorList>
    </citation>
    <scope>NUCLEOTIDE SEQUENCE</scope>
    <source>
        <strain evidence="10">KCTC 19276</strain>
    </source>
</reference>
<evidence type="ECO:0000256" key="3">
    <source>
        <dbReference type="ARBA" id="ARBA00022448"/>
    </source>
</evidence>
<feature type="transmembrane region" description="Helical" evidence="8">
    <location>
        <begin position="164"/>
        <end position="186"/>
    </location>
</feature>
<dbReference type="PROSITE" id="PS50928">
    <property type="entry name" value="ABC_TM1"/>
    <property type="match status" value="1"/>
</dbReference>
<feature type="transmembrane region" description="Helical" evidence="8">
    <location>
        <begin position="256"/>
        <end position="285"/>
    </location>
</feature>
<evidence type="ECO:0000313" key="10">
    <source>
        <dbReference type="EMBL" id="MBF4769357.1"/>
    </source>
</evidence>
<feature type="domain" description="ABC transmembrane type-1" evidence="9">
    <location>
        <begin position="78"/>
        <end position="284"/>
    </location>
</feature>
<feature type="transmembrane region" description="Helical" evidence="8">
    <location>
        <begin position="207"/>
        <end position="236"/>
    </location>
</feature>
<dbReference type="PANTHER" id="PTHR42929:SF5">
    <property type="entry name" value="ABC TRANSPORTER PERMEASE PROTEIN"/>
    <property type="match status" value="1"/>
</dbReference>
<comment type="caution">
    <text evidence="10">The sequence shown here is derived from an EMBL/GenBank/DDBJ whole genome shotgun (WGS) entry which is preliminary data.</text>
</comment>
<dbReference type="GO" id="GO:0005886">
    <property type="term" value="C:plasma membrane"/>
    <property type="evidence" value="ECO:0007669"/>
    <property type="project" value="UniProtKB-SubCell"/>
</dbReference>
<name>A0A930VRH8_9ACTN</name>
<dbReference type="AlphaFoldDB" id="A0A930VRH8"/>
<dbReference type="Pfam" id="PF00528">
    <property type="entry name" value="BPD_transp_1"/>
    <property type="match status" value="1"/>
</dbReference>
<feature type="transmembrane region" description="Helical" evidence="8">
    <location>
        <begin position="112"/>
        <end position="132"/>
    </location>
</feature>
<evidence type="ECO:0000256" key="8">
    <source>
        <dbReference type="RuleBase" id="RU363032"/>
    </source>
</evidence>
<accession>A0A930VRH8</accession>
<dbReference type="InterPro" id="IPR035906">
    <property type="entry name" value="MetI-like_sf"/>
</dbReference>
<evidence type="ECO:0000313" key="11">
    <source>
        <dbReference type="Proteomes" id="UP000660668"/>
    </source>
</evidence>
<keyword evidence="3 8" id="KW-0813">Transport</keyword>
<dbReference type="GO" id="GO:0055085">
    <property type="term" value="P:transmembrane transport"/>
    <property type="evidence" value="ECO:0007669"/>
    <property type="project" value="InterPro"/>
</dbReference>
<dbReference type="SUPFAM" id="SSF161098">
    <property type="entry name" value="MetI-like"/>
    <property type="match status" value="1"/>
</dbReference>
<keyword evidence="4" id="KW-1003">Cell membrane</keyword>
<feature type="transmembrane region" description="Helical" evidence="8">
    <location>
        <begin position="29"/>
        <end position="54"/>
    </location>
</feature>